<dbReference type="KEGG" id="mri:Mal4_03920"/>
<keyword evidence="1" id="KW-0732">Signal</keyword>
<dbReference type="Proteomes" id="UP000320496">
    <property type="component" value="Chromosome"/>
</dbReference>
<feature type="chain" id="PRO_5021732989" evidence="1">
    <location>
        <begin position="31"/>
        <end position="648"/>
    </location>
</feature>
<reference evidence="2 3" key="1">
    <citation type="submission" date="2019-02" db="EMBL/GenBank/DDBJ databases">
        <title>Deep-cultivation of Planctomycetes and their phenomic and genomic characterization uncovers novel biology.</title>
        <authorList>
            <person name="Wiegand S."/>
            <person name="Jogler M."/>
            <person name="Boedeker C."/>
            <person name="Pinto D."/>
            <person name="Vollmers J."/>
            <person name="Rivas-Marin E."/>
            <person name="Kohn T."/>
            <person name="Peeters S.H."/>
            <person name="Heuer A."/>
            <person name="Rast P."/>
            <person name="Oberbeckmann S."/>
            <person name="Bunk B."/>
            <person name="Jeske O."/>
            <person name="Meyerdierks A."/>
            <person name="Storesund J.E."/>
            <person name="Kallscheuer N."/>
            <person name="Luecker S."/>
            <person name="Lage O.M."/>
            <person name="Pohl T."/>
            <person name="Merkel B.J."/>
            <person name="Hornburger P."/>
            <person name="Mueller R.-W."/>
            <person name="Bruemmer F."/>
            <person name="Labrenz M."/>
            <person name="Spormann A.M."/>
            <person name="Op den Camp H."/>
            <person name="Overmann J."/>
            <person name="Amann R."/>
            <person name="Jetten M.S.M."/>
            <person name="Mascher T."/>
            <person name="Medema M.H."/>
            <person name="Devos D.P."/>
            <person name="Kaster A.-K."/>
            <person name="Ovreas L."/>
            <person name="Rohde M."/>
            <person name="Galperin M.Y."/>
            <person name="Jogler C."/>
        </authorList>
    </citation>
    <scope>NUCLEOTIDE SEQUENCE [LARGE SCALE GENOMIC DNA]</scope>
    <source>
        <strain evidence="2 3">Mal4</strain>
    </source>
</reference>
<organism evidence="2 3">
    <name type="scientific">Maioricimonas rarisocia</name>
    <dbReference type="NCBI Taxonomy" id="2528026"/>
    <lineage>
        <taxon>Bacteria</taxon>
        <taxon>Pseudomonadati</taxon>
        <taxon>Planctomycetota</taxon>
        <taxon>Planctomycetia</taxon>
        <taxon>Planctomycetales</taxon>
        <taxon>Planctomycetaceae</taxon>
        <taxon>Maioricimonas</taxon>
    </lineage>
</organism>
<evidence type="ECO:0000313" key="2">
    <source>
        <dbReference type="EMBL" id="QDU36109.1"/>
    </source>
</evidence>
<evidence type="ECO:0000256" key="1">
    <source>
        <dbReference type="SAM" id="SignalP"/>
    </source>
</evidence>
<accession>A0A517Z110</accession>
<gene>
    <name evidence="2" type="ORF">Mal4_03920</name>
</gene>
<name>A0A517Z110_9PLAN</name>
<proteinExistence type="predicted"/>
<keyword evidence="3" id="KW-1185">Reference proteome</keyword>
<dbReference type="AlphaFoldDB" id="A0A517Z110"/>
<evidence type="ECO:0000313" key="3">
    <source>
        <dbReference type="Proteomes" id="UP000320496"/>
    </source>
</evidence>
<sequence length="648" mass="72497" precursor="true">MLFNVSGRMRSLCSLCGVLLLLTVARPAPAGVGDPQLRTDHPWYPGELACSTFERLFATQAEMFERVAGHLPRSDQDRALAAWMWRNLHYAHGQEGREDLWGQGFRTGDTTSREYWTGLFAHGFGLCGTTHAQWTVELNALLGHGRSRAVGVAGHNACEVLLAGGPYGEGRWALLDHDLSTVVFDPEGKRMLSIEEIRADLKRLIDPDFRPERQQGWPLGGLHRDDPRSYSEFRVVEHLPGYAGPPPKVHLRRGETLRRSYRPGLEDGKTFVFWGRNYRADGIPGPERSRTWINQPERFRNFPEGSGYRRGQARYGNAVYRYRPDFGDGSYREGIVRESSDEIVFGFQSPYIIAATPSDDSDWGIYEPGGRNGLIVHGNIDARVSVSVDRGQTWHEYGQLNGQLDLTDDVKGHRQYWLRLGAAAADLVDADLEIVTVCQANPALFPRLQEGGSTVTFEASGEALVSAGPTLPQARAHLVDGAFGTPRVTLQLSPPTDRYAMRLHAAAHVASGNPPDPSIRYQIEFSLDEGRTWHPLVSDWQIVRRGTEPGDFWSQSFCYGDIPLPDLMTGPVQIRFRNDGGKRYLRAEAHLAYEVPGDDHCRVTFAWSDSEGATHTAERTFATDSPQTWTIPTGENIEMKWVEMGVRR</sequence>
<dbReference type="EMBL" id="CP036275">
    <property type="protein sequence ID" value="QDU36109.1"/>
    <property type="molecule type" value="Genomic_DNA"/>
</dbReference>
<feature type="signal peptide" evidence="1">
    <location>
        <begin position="1"/>
        <end position="30"/>
    </location>
</feature>
<protein>
    <submittedName>
        <fullName evidence="2">Uncharacterized protein</fullName>
    </submittedName>
</protein>